<evidence type="ECO:0000256" key="5">
    <source>
        <dbReference type="ARBA" id="ARBA00023136"/>
    </source>
</evidence>
<dbReference type="PANTHER" id="PTHR14207">
    <property type="entry name" value="STEROL ISOMERASE"/>
    <property type="match status" value="1"/>
</dbReference>
<keyword evidence="5 6" id="KW-0472">Membrane</keyword>
<sequence length="239" mass="26225">MSSSLPPDLFDKTTLLSLASTALIVLAAYAASVRALGASAPGSLRFLFVWHLADALCHLLLEGSFLYLCFFAYRGTGEPGTAGALFPTPYNFLGSRAERVYGPQSAPPGNPFGELWMVYARADRRWAGVDLGVVSLEILTVLLGTPLALYICALLAKRDPRASIWMIVLATAELYGGWMTFCPEWLVGSPNLDGSNFMYLWVYLVFFNGLWVVIPLWVIRYAIADITNALAMRDARKGK</sequence>
<dbReference type="EMBL" id="LGSR01000020">
    <property type="protein sequence ID" value="KOS19230.1"/>
    <property type="molecule type" value="Genomic_DNA"/>
</dbReference>
<feature type="transmembrane region" description="Helical" evidence="7">
    <location>
        <begin position="15"/>
        <end position="36"/>
    </location>
</feature>
<dbReference type="GO" id="GO:0005783">
    <property type="term" value="C:endoplasmic reticulum"/>
    <property type="evidence" value="ECO:0007669"/>
    <property type="project" value="TreeGrafter"/>
</dbReference>
<comment type="similarity">
    <text evidence="2">Belongs to the EBP family.</text>
</comment>
<evidence type="ECO:0000313" key="10">
    <source>
        <dbReference type="Proteomes" id="UP000053831"/>
    </source>
</evidence>
<organism evidence="9 10">
    <name type="scientific">Escovopsis weberi</name>
    <dbReference type="NCBI Taxonomy" id="150374"/>
    <lineage>
        <taxon>Eukaryota</taxon>
        <taxon>Fungi</taxon>
        <taxon>Dikarya</taxon>
        <taxon>Ascomycota</taxon>
        <taxon>Pezizomycotina</taxon>
        <taxon>Sordariomycetes</taxon>
        <taxon>Hypocreomycetidae</taxon>
        <taxon>Hypocreales</taxon>
        <taxon>Hypocreaceae</taxon>
        <taxon>Escovopsis</taxon>
    </lineage>
</organism>
<proteinExistence type="inferred from homology"/>
<dbReference type="PROSITE" id="PS51751">
    <property type="entry name" value="EXPERA"/>
    <property type="match status" value="1"/>
</dbReference>
<dbReference type="GO" id="GO:0047750">
    <property type="term" value="F:cholestenol delta-isomerase activity"/>
    <property type="evidence" value="ECO:0007669"/>
    <property type="project" value="InterPro"/>
</dbReference>
<feature type="transmembrane region" description="Helical" evidence="7">
    <location>
        <begin position="163"/>
        <end position="181"/>
    </location>
</feature>
<evidence type="ECO:0000259" key="8">
    <source>
        <dbReference type="PROSITE" id="PS51751"/>
    </source>
</evidence>
<evidence type="ECO:0000256" key="6">
    <source>
        <dbReference type="PROSITE-ProRule" id="PRU01087"/>
    </source>
</evidence>
<evidence type="ECO:0000256" key="4">
    <source>
        <dbReference type="ARBA" id="ARBA00022989"/>
    </source>
</evidence>
<dbReference type="InterPro" id="IPR007905">
    <property type="entry name" value="EBP"/>
</dbReference>
<evidence type="ECO:0000256" key="1">
    <source>
        <dbReference type="ARBA" id="ARBA00004141"/>
    </source>
</evidence>
<comment type="caution">
    <text evidence="9">The sequence shown here is derived from an EMBL/GenBank/DDBJ whole genome shotgun (WGS) entry which is preliminary data.</text>
</comment>
<accession>A0A0M8N3J4</accession>
<evidence type="ECO:0000313" key="9">
    <source>
        <dbReference type="EMBL" id="KOS19230.1"/>
    </source>
</evidence>
<reference evidence="9 10" key="1">
    <citation type="submission" date="2015-07" db="EMBL/GenBank/DDBJ databases">
        <title>The genome of the fungus Escovopsis weberi, a specialized disease agent of ant agriculture.</title>
        <authorList>
            <person name="de Man T.J."/>
            <person name="Stajich J.E."/>
            <person name="Kubicek C.P."/>
            <person name="Chenthamara K."/>
            <person name="Atanasova L."/>
            <person name="Druzhinina I.S."/>
            <person name="Birnbaum S."/>
            <person name="Barribeau S.M."/>
            <person name="Teiling C."/>
            <person name="Suen G."/>
            <person name="Currie C."/>
            <person name="Gerardo N.M."/>
        </authorList>
    </citation>
    <scope>NUCLEOTIDE SEQUENCE [LARGE SCALE GENOMIC DNA]</scope>
</reference>
<name>A0A0M8N3J4_ESCWE</name>
<feature type="domain" description="EXPERA" evidence="8">
    <location>
        <begin position="43"/>
        <end position="219"/>
    </location>
</feature>
<dbReference type="Proteomes" id="UP000053831">
    <property type="component" value="Unassembled WGS sequence"/>
</dbReference>
<feature type="transmembrane region" description="Helical" evidence="7">
    <location>
        <begin position="201"/>
        <end position="223"/>
    </location>
</feature>
<keyword evidence="4 6" id="KW-1133">Transmembrane helix</keyword>
<keyword evidence="10" id="KW-1185">Reference proteome</keyword>
<dbReference type="PANTHER" id="PTHR14207:SF1">
    <property type="entry name" value="EMOPAMIL-BINDING PROTEIN-LIKE"/>
    <property type="match status" value="1"/>
</dbReference>
<evidence type="ECO:0000256" key="7">
    <source>
        <dbReference type="SAM" id="Phobius"/>
    </source>
</evidence>
<dbReference type="InterPro" id="IPR033118">
    <property type="entry name" value="EXPERA"/>
</dbReference>
<evidence type="ECO:0000256" key="2">
    <source>
        <dbReference type="ARBA" id="ARBA00008337"/>
    </source>
</evidence>
<comment type="subcellular location">
    <subcellularLocation>
        <location evidence="1">Membrane</location>
        <topology evidence="1">Multi-pass membrane protein</topology>
    </subcellularLocation>
</comment>
<keyword evidence="3 6" id="KW-0812">Transmembrane</keyword>
<feature type="transmembrane region" description="Helical" evidence="7">
    <location>
        <begin position="133"/>
        <end position="156"/>
    </location>
</feature>
<dbReference type="OrthoDB" id="5415655at2759"/>
<dbReference type="AlphaFoldDB" id="A0A0M8N3J4"/>
<dbReference type="Pfam" id="PF05241">
    <property type="entry name" value="EBP"/>
    <property type="match status" value="1"/>
</dbReference>
<dbReference type="STRING" id="150374.A0A0M8N3J4"/>
<gene>
    <name evidence="9" type="ORF">ESCO_000462</name>
</gene>
<evidence type="ECO:0000256" key="3">
    <source>
        <dbReference type="ARBA" id="ARBA00022692"/>
    </source>
</evidence>
<feature type="transmembrane region" description="Helical" evidence="7">
    <location>
        <begin position="48"/>
        <end position="73"/>
    </location>
</feature>
<dbReference type="GO" id="GO:0016020">
    <property type="term" value="C:membrane"/>
    <property type="evidence" value="ECO:0007669"/>
    <property type="project" value="UniProtKB-SubCell"/>
</dbReference>
<protein>
    <submittedName>
        <fullName evidence="9">Putative emopamil-binding protein</fullName>
    </submittedName>
</protein>
<dbReference type="GO" id="GO:0016125">
    <property type="term" value="P:sterol metabolic process"/>
    <property type="evidence" value="ECO:0007669"/>
    <property type="project" value="InterPro"/>
</dbReference>